<accession>A0A967EZ60</accession>
<sequence>MMLAHQTVGKARQAHPVDVHVGGRVRLRRVFLGYSQEKLANALGLTFQQIQKYERGANRISASKLYELSRILSVPVTYFFEGVESEGEAATGGAEAGAAGGSHIHSSDPDFTNQRETLQLISSYYRIPDSKVRAEVLSLLKTLGRTADS</sequence>
<dbReference type="Gene3D" id="1.10.260.40">
    <property type="entry name" value="lambda repressor-like DNA-binding domains"/>
    <property type="match status" value="1"/>
</dbReference>
<dbReference type="Pfam" id="PF01381">
    <property type="entry name" value="HTH_3"/>
    <property type="match status" value="1"/>
</dbReference>
<evidence type="ECO:0000313" key="4">
    <source>
        <dbReference type="Proteomes" id="UP000761264"/>
    </source>
</evidence>
<dbReference type="GO" id="GO:0003677">
    <property type="term" value="F:DNA binding"/>
    <property type="evidence" value="ECO:0007669"/>
    <property type="project" value="InterPro"/>
</dbReference>
<dbReference type="InterPro" id="IPR001387">
    <property type="entry name" value="Cro/C1-type_HTH"/>
</dbReference>
<evidence type="ECO:0000259" key="2">
    <source>
        <dbReference type="PROSITE" id="PS50943"/>
    </source>
</evidence>
<organism evidence="3 4">
    <name type="scientific">Pelagibius litoralis</name>
    <dbReference type="NCBI Taxonomy" id="374515"/>
    <lineage>
        <taxon>Bacteria</taxon>
        <taxon>Pseudomonadati</taxon>
        <taxon>Pseudomonadota</taxon>
        <taxon>Alphaproteobacteria</taxon>
        <taxon>Rhodospirillales</taxon>
        <taxon>Rhodovibrionaceae</taxon>
        <taxon>Pelagibius</taxon>
    </lineage>
</organism>
<evidence type="ECO:0000313" key="3">
    <source>
        <dbReference type="EMBL" id="NIA70101.1"/>
    </source>
</evidence>
<evidence type="ECO:0000256" key="1">
    <source>
        <dbReference type="SAM" id="MobiDB-lite"/>
    </source>
</evidence>
<dbReference type="InterPro" id="IPR010982">
    <property type="entry name" value="Lambda_DNA-bd_dom_sf"/>
</dbReference>
<protein>
    <submittedName>
        <fullName evidence="3">Helix-turn-helix transcriptional regulator</fullName>
    </submittedName>
</protein>
<dbReference type="RefSeq" id="WP_167226376.1">
    <property type="nucleotide sequence ID" value="NZ_JAAQPH010000012.1"/>
</dbReference>
<comment type="caution">
    <text evidence="3">The sequence shown here is derived from an EMBL/GenBank/DDBJ whole genome shotgun (WGS) entry which is preliminary data.</text>
</comment>
<dbReference type="SMART" id="SM00530">
    <property type="entry name" value="HTH_XRE"/>
    <property type="match status" value="1"/>
</dbReference>
<dbReference type="CDD" id="cd00093">
    <property type="entry name" value="HTH_XRE"/>
    <property type="match status" value="1"/>
</dbReference>
<dbReference type="Proteomes" id="UP000761264">
    <property type="component" value="Unassembled WGS sequence"/>
</dbReference>
<gene>
    <name evidence="3" type="ORF">HBA54_15960</name>
</gene>
<name>A0A967EZ60_9PROT</name>
<feature type="region of interest" description="Disordered" evidence="1">
    <location>
        <begin position="90"/>
        <end position="111"/>
    </location>
</feature>
<reference evidence="3" key="1">
    <citation type="submission" date="2020-03" db="EMBL/GenBank/DDBJ databases">
        <title>Genome of Pelagibius litoralis DSM 21314T.</title>
        <authorList>
            <person name="Wang G."/>
        </authorList>
    </citation>
    <scope>NUCLEOTIDE SEQUENCE</scope>
    <source>
        <strain evidence="3">DSM 21314</strain>
    </source>
</reference>
<proteinExistence type="predicted"/>
<dbReference type="SUPFAM" id="SSF47413">
    <property type="entry name" value="lambda repressor-like DNA-binding domains"/>
    <property type="match status" value="1"/>
</dbReference>
<dbReference type="AlphaFoldDB" id="A0A967EZ60"/>
<keyword evidence="4" id="KW-1185">Reference proteome</keyword>
<dbReference type="PROSITE" id="PS50943">
    <property type="entry name" value="HTH_CROC1"/>
    <property type="match status" value="1"/>
</dbReference>
<feature type="domain" description="HTH cro/C1-type" evidence="2">
    <location>
        <begin position="25"/>
        <end position="79"/>
    </location>
</feature>
<dbReference type="EMBL" id="JAAQPH010000012">
    <property type="protein sequence ID" value="NIA70101.1"/>
    <property type="molecule type" value="Genomic_DNA"/>
</dbReference>